<dbReference type="AlphaFoldDB" id="A0A2C5YFJ5"/>
<comment type="caution">
    <text evidence="4">The sequence shown here is derived from an EMBL/GenBank/DDBJ whole genome shotgun (WGS) entry which is preliminary data.</text>
</comment>
<dbReference type="Gene3D" id="3.10.20.90">
    <property type="entry name" value="Phosphatidylinositol 3-kinase Catalytic Subunit, Chain A, domain 1"/>
    <property type="match status" value="1"/>
</dbReference>
<dbReference type="Gene3D" id="3.30.420.210">
    <property type="entry name" value="SEP domain"/>
    <property type="match status" value="1"/>
</dbReference>
<feature type="domain" description="UBX" evidence="2">
    <location>
        <begin position="333"/>
        <end position="401"/>
    </location>
</feature>
<keyword evidence="5" id="KW-1185">Reference proteome</keyword>
<dbReference type="Pfam" id="PF08059">
    <property type="entry name" value="SEP"/>
    <property type="match status" value="1"/>
</dbReference>
<feature type="compositionally biased region" description="Acidic residues" evidence="1">
    <location>
        <begin position="111"/>
        <end position="120"/>
    </location>
</feature>
<feature type="compositionally biased region" description="Polar residues" evidence="1">
    <location>
        <begin position="80"/>
        <end position="92"/>
    </location>
</feature>
<gene>
    <name evidence="4" type="ORF">CDD81_1727</name>
</gene>
<dbReference type="PANTHER" id="PTHR23333">
    <property type="entry name" value="UBX DOMAIN CONTAINING PROTEIN"/>
    <property type="match status" value="1"/>
</dbReference>
<feature type="region of interest" description="Disordered" evidence="1">
    <location>
        <begin position="279"/>
        <end position="330"/>
    </location>
</feature>
<dbReference type="GO" id="GO:0031468">
    <property type="term" value="P:nuclear membrane reassembly"/>
    <property type="evidence" value="ECO:0007669"/>
    <property type="project" value="TreeGrafter"/>
</dbReference>
<dbReference type="EMBL" id="NJET01000015">
    <property type="protein sequence ID" value="PHH65641.1"/>
    <property type="molecule type" value="Genomic_DNA"/>
</dbReference>
<dbReference type="SUPFAM" id="SSF54236">
    <property type="entry name" value="Ubiquitin-like"/>
    <property type="match status" value="1"/>
</dbReference>
<dbReference type="SMART" id="SM00553">
    <property type="entry name" value="SEP"/>
    <property type="match status" value="1"/>
</dbReference>
<dbReference type="GO" id="GO:0007030">
    <property type="term" value="P:Golgi organization"/>
    <property type="evidence" value="ECO:0007669"/>
    <property type="project" value="TreeGrafter"/>
</dbReference>
<accession>A0A2C5YFJ5</accession>
<feature type="compositionally biased region" description="Polar residues" evidence="1">
    <location>
        <begin position="175"/>
        <end position="185"/>
    </location>
</feature>
<dbReference type="PANTHER" id="PTHR23333:SF20">
    <property type="entry name" value="NSFL1 COFACTOR P47"/>
    <property type="match status" value="1"/>
</dbReference>
<name>A0A2C5YFJ5_9HYPO</name>
<dbReference type="Pfam" id="PF00789">
    <property type="entry name" value="UBX"/>
    <property type="match status" value="1"/>
</dbReference>
<dbReference type="PROSITE" id="PS50033">
    <property type="entry name" value="UBX"/>
    <property type="match status" value="1"/>
</dbReference>
<feature type="compositionally biased region" description="Polar residues" evidence="1">
    <location>
        <begin position="101"/>
        <end position="110"/>
    </location>
</feature>
<feature type="region of interest" description="Disordered" evidence="1">
    <location>
        <begin position="162"/>
        <end position="208"/>
    </location>
</feature>
<dbReference type="PROSITE" id="PS51399">
    <property type="entry name" value="SEP"/>
    <property type="match status" value="1"/>
</dbReference>
<feature type="domain" description="SEP" evidence="3">
    <location>
        <begin position="212"/>
        <end position="276"/>
    </location>
</feature>
<dbReference type="Proteomes" id="UP000226192">
    <property type="component" value="Unassembled WGS sequence"/>
</dbReference>
<evidence type="ECO:0000259" key="2">
    <source>
        <dbReference type="PROSITE" id="PS50033"/>
    </source>
</evidence>
<dbReference type="FunFam" id="3.30.420.210:FF:000002">
    <property type="entry name" value="UBX domain-containing protein 1"/>
    <property type="match status" value="1"/>
</dbReference>
<protein>
    <recommendedName>
        <fullName evidence="6">UBX domain-containing protein</fullName>
    </recommendedName>
</protein>
<dbReference type="GO" id="GO:0005634">
    <property type="term" value="C:nucleus"/>
    <property type="evidence" value="ECO:0007669"/>
    <property type="project" value="TreeGrafter"/>
</dbReference>
<dbReference type="Pfam" id="PF14555">
    <property type="entry name" value="UBA_4"/>
    <property type="match status" value="1"/>
</dbReference>
<sequence>MSEAPPEDKQKLVEQVCETCQVPEQIATHYLEAYSWDGEAAIGGFMADNFDAAEQATDEAAEPPYTGPRTLDGRPAPAESRQSPAARSQKQSLAKKKGVATLSSLAQASNVDDDDDMSENEDNKENRGNLFAGGEKSGLAVQDPSKEGGSRSLINDIIAKAKSNSSLTEGPEAGPSNSSRFQGTGMTLGGDGQESRAIPDTSSLAHGTDAPVQERVLHIWENGFSIDDGELRRYDDPANQADLEMIRQERAPLHLMNVQYDQPVKVRVLDHDTDYVAPPKKQTRFMGSGQRLGSPVPGAGSSTAVADSAPRTTSAPAPGSAASSAFTGPTIDESQPIVTIRIQLPDGRRVPVRFNTSHTVGDMYKVLQDAHMELLSSRPWILATTFPNKEHTDKSLALANAPEFKKGGTAVVKWTN</sequence>
<dbReference type="SUPFAM" id="SSF102848">
    <property type="entry name" value="NSFL1 (p97 ATPase) cofactor p47, SEP domain"/>
    <property type="match status" value="1"/>
</dbReference>
<evidence type="ECO:0000259" key="3">
    <source>
        <dbReference type="PROSITE" id="PS51399"/>
    </source>
</evidence>
<dbReference type="InterPro" id="IPR012989">
    <property type="entry name" value="SEP_domain"/>
</dbReference>
<reference evidence="4 5" key="1">
    <citation type="submission" date="2017-06" db="EMBL/GenBank/DDBJ databases">
        <title>Ant-infecting Ophiocordyceps genomes reveal a high diversity of potential behavioral manipulation genes and a possible major role for enterotoxins.</title>
        <authorList>
            <person name="De Bekker C."/>
            <person name="Evans H.C."/>
            <person name="Brachmann A."/>
            <person name="Hughes D.P."/>
        </authorList>
    </citation>
    <scope>NUCLEOTIDE SEQUENCE [LARGE SCALE GENOMIC DNA]</scope>
    <source>
        <strain evidence="4 5">Map64</strain>
    </source>
</reference>
<dbReference type="InterPro" id="IPR029071">
    <property type="entry name" value="Ubiquitin-like_domsf"/>
</dbReference>
<organism evidence="4 5">
    <name type="scientific">Ophiocordyceps australis</name>
    <dbReference type="NCBI Taxonomy" id="1399860"/>
    <lineage>
        <taxon>Eukaryota</taxon>
        <taxon>Fungi</taxon>
        <taxon>Dikarya</taxon>
        <taxon>Ascomycota</taxon>
        <taxon>Pezizomycotina</taxon>
        <taxon>Sordariomycetes</taxon>
        <taxon>Hypocreomycetidae</taxon>
        <taxon>Hypocreales</taxon>
        <taxon>Ophiocordycipitaceae</taxon>
        <taxon>Ophiocordyceps</taxon>
    </lineage>
</organism>
<feature type="region of interest" description="Disordered" evidence="1">
    <location>
        <begin position="53"/>
        <end position="150"/>
    </location>
</feature>
<proteinExistence type="predicted"/>
<feature type="compositionally biased region" description="Low complexity" evidence="1">
    <location>
        <begin position="306"/>
        <end position="330"/>
    </location>
</feature>
<evidence type="ECO:0000256" key="1">
    <source>
        <dbReference type="SAM" id="MobiDB-lite"/>
    </source>
</evidence>
<dbReference type="OrthoDB" id="25887at2759"/>
<dbReference type="GO" id="GO:0005829">
    <property type="term" value="C:cytosol"/>
    <property type="evidence" value="ECO:0007669"/>
    <property type="project" value="TreeGrafter"/>
</dbReference>
<dbReference type="GO" id="GO:0061025">
    <property type="term" value="P:membrane fusion"/>
    <property type="evidence" value="ECO:0007669"/>
    <property type="project" value="TreeGrafter"/>
</dbReference>
<dbReference type="InterPro" id="IPR009060">
    <property type="entry name" value="UBA-like_sf"/>
</dbReference>
<dbReference type="Gene3D" id="1.10.8.10">
    <property type="entry name" value="DNA helicase RuvA subunit, C-terminal domain"/>
    <property type="match status" value="1"/>
</dbReference>
<evidence type="ECO:0008006" key="6">
    <source>
        <dbReference type="Google" id="ProtNLM"/>
    </source>
</evidence>
<dbReference type="GO" id="GO:0043161">
    <property type="term" value="P:proteasome-mediated ubiquitin-dependent protein catabolic process"/>
    <property type="evidence" value="ECO:0007669"/>
    <property type="project" value="TreeGrafter"/>
</dbReference>
<dbReference type="STRING" id="1399860.A0A2C5YFJ5"/>
<evidence type="ECO:0000313" key="5">
    <source>
        <dbReference type="Proteomes" id="UP000226192"/>
    </source>
</evidence>
<dbReference type="InterPro" id="IPR001012">
    <property type="entry name" value="UBX_dom"/>
</dbReference>
<dbReference type="SUPFAM" id="SSF46934">
    <property type="entry name" value="UBA-like"/>
    <property type="match status" value="1"/>
</dbReference>
<dbReference type="GO" id="GO:0043130">
    <property type="term" value="F:ubiquitin binding"/>
    <property type="evidence" value="ECO:0007669"/>
    <property type="project" value="TreeGrafter"/>
</dbReference>
<dbReference type="GO" id="GO:0000045">
    <property type="term" value="P:autophagosome assembly"/>
    <property type="evidence" value="ECO:0007669"/>
    <property type="project" value="TreeGrafter"/>
</dbReference>
<evidence type="ECO:0000313" key="4">
    <source>
        <dbReference type="EMBL" id="PHH65641.1"/>
    </source>
</evidence>
<dbReference type="InterPro" id="IPR036241">
    <property type="entry name" value="NSFL1C_SEP_dom_sf"/>
</dbReference>